<gene>
    <name evidence="1" type="ORF">L6452_16531</name>
</gene>
<comment type="caution">
    <text evidence="1">The sequence shown here is derived from an EMBL/GenBank/DDBJ whole genome shotgun (WGS) entry which is preliminary data.</text>
</comment>
<protein>
    <submittedName>
        <fullName evidence="1">Uncharacterized protein</fullName>
    </submittedName>
</protein>
<dbReference type="EMBL" id="CM042051">
    <property type="protein sequence ID" value="KAI3727909.1"/>
    <property type="molecule type" value="Genomic_DNA"/>
</dbReference>
<keyword evidence="2" id="KW-1185">Reference proteome</keyword>
<organism evidence="1 2">
    <name type="scientific">Arctium lappa</name>
    <name type="common">Greater burdock</name>
    <name type="synonym">Lappa major</name>
    <dbReference type="NCBI Taxonomy" id="4217"/>
    <lineage>
        <taxon>Eukaryota</taxon>
        <taxon>Viridiplantae</taxon>
        <taxon>Streptophyta</taxon>
        <taxon>Embryophyta</taxon>
        <taxon>Tracheophyta</taxon>
        <taxon>Spermatophyta</taxon>
        <taxon>Magnoliopsida</taxon>
        <taxon>eudicotyledons</taxon>
        <taxon>Gunneridae</taxon>
        <taxon>Pentapetalae</taxon>
        <taxon>asterids</taxon>
        <taxon>campanulids</taxon>
        <taxon>Asterales</taxon>
        <taxon>Asteraceae</taxon>
        <taxon>Carduoideae</taxon>
        <taxon>Cardueae</taxon>
        <taxon>Arctiinae</taxon>
        <taxon>Arctium</taxon>
    </lineage>
</organism>
<proteinExistence type="predicted"/>
<name>A0ACB9C0T1_ARCLA</name>
<evidence type="ECO:0000313" key="1">
    <source>
        <dbReference type="EMBL" id="KAI3727909.1"/>
    </source>
</evidence>
<dbReference type="Proteomes" id="UP001055879">
    <property type="component" value="Linkage Group LG05"/>
</dbReference>
<sequence>MWECILLECAKELNMKHNILPNSLAKDKSTVTLRVKELQIQSLSFYLCSTIKTLDMFMNLYYNILSENSFY</sequence>
<reference evidence="2" key="1">
    <citation type="journal article" date="2022" name="Mol. Ecol. Resour.">
        <title>The genomes of chicory, endive, great burdock and yacon provide insights into Asteraceae palaeo-polyploidization history and plant inulin production.</title>
        <authorList>
            <person name="Fan W."/>
            <person name="Wang S."/>
            <person name="Wang H."/>
            <person name="Wang A."/>
            <person name="Jiang F."/>
            <person name="Liu H."/>
            <person name="Zhao H."/>
            <person name="Xu D."/>
            <person name="Zhang Y."/>
        </authorList>
    </citation>
    <scope>NUCLEOTIDE SEQUENCE [LARGE SCALE GENOMIC DNA]</scope>
    <source>
        <strain evidence="2">cv. Niubang</strain>
    </source>
</reference>
<evidence type="ECO:0000313" key="2">
    <source>
        <dbReference type="Proteomes" id="UP001055879"/>
    </source>
</evidence>
<accession>A0ACB9C0T1</accession>
<reference evidence="1 2" key="2">
    <citation type="journal article" date="2022" name="Mol. Ecol. Resour.">
        <title>The genomes of chicory, endive, great burdock and yacon provide insights into Asteraceae paleo-polyploidization history and plant inulin production.</title>
        <authorList>
            <person name="Fan W."/>
            <person name="Wang S."/>
            <person name="Wang H."/>
            <person name="Wang A."/>
            <person name="Jiang F."/>
            <person name="Liu H."/>
            <person name="Zhao H."/>
            <person name="Xu D."/>
            <person name="Zhang Y."/>
        </authorList>
    </citation>
    <scope>NUCLEOTIDE SEQUENCE [LARGE SCALE GENOMIC DNA]</scope>
    <source>
        <strain evidence="2">cv. Niubang</strain>
    </source>
</reference>